<protein>
    <submittedName>
        <fullName evidence="1">Uncharacterized protein</fullName>
    </submittedName>
</protein>
<dbReference type="Proteomes" id="UP001162501">
    <property type="component" value="Chromosome 1"/>
</dbReference>
<name>A0AC59Y3N8_RANTA</name>
<gene>
    <name evidence="1" type="ORF">MRATA1EN22A_LOCUS1392</name>
</gene>
<accession>A0AC59Y3N8</accession>
<reference evidence="1" key="2">
    <citation type="submission" date="2025-03" db="EMBL/GenBank/DDBJ databases">
        <authorList>
            <consortium name="ELIXIR-Norway"/>
            <consortium name="Elixir Norway"/>
        </authorList>
    </citation>
    <scope>NUCLEOTIDE SEQUENCE</scope>
</reference>
<sequence length="123" mass="12994">MSRAGALHPSSQSPLHECVQLAQLWSCRVNECWTLASSQTQASLAEPSLGLLLAPMPFCHQSTGQRCLWLCAKLAGACACISTQAQGLCLQHVCDQHAARSSSCPDSQPPPAFRAPLPVLGLG</sequence>
<reference evidence="1" key="1">
    <citation type="submission" date="2023-05" db="EMBL/GenBank/DDBJ databases">
        <authorList>
            <consortium name="ELIXIR-Norway"/>
        </authorList>
    </citation>
    <scope>NUCLEOTIDE SEQUENCE</scope>
</reference>
<evidence type="ECO:0000313" key="2">
    <source>
        <dbReference type="Proteomes" id="UP001162501"/>
    </source>
</evidence>
<dbReference type="EMBL" id="OX596085">
    <property type="protein sequence ID" value="CAM9354608.1"/>
    <property type="molecule type" value="Genomic_DNA"/>
</dbReference>
<organism evidence="1 2">
    <name type="scientific">Rangifer tarandus platyrhynchus</name>
    <name type="common">Svalbard reindeer</name>
    <dbReference type="NCBI Taxonomy" id="3082113"/>
    <lineage>
        <taxon>Eukaryota</taxon>
        <taxon>Metazoa</taxon>
        <taxon>Chordata</taxon>
        <taxon>Craniata</taxon>
        <taxon>Vertebrata</taxon>
        <taxon>Euteleostomi</taxon>
        <taxon>Mammalia</taxon>
        <taxon>Eutheria</taxon>
        <taxon>Laurasiatheria</taxon>
        <taxon>Artiodactyla</taxon>
        <taxon>Ruminantia</taxon>
        <taxon>Pecora</taxon>
        <taxon>Cervidae</taxon>
        <taxon>Odocoileinae</taxon>
        <taxon>Rangifer</taxon>
    </lineage>
</organism>
<evidence type="ECO:0000313" key="1">
    <source>
        <dbReference type="EMBL" id="CAM9354608.1"/>
    </source>
</evidence>
<proteinExistence type="predicted"/>